<dbReference type="EnsemblPlants" id="KEH36845">
    <property type="protein sequence ID" value="KEH36845"/>
    <property type="gene ID" value="MTR_2g023030"/>
</dbReference>
<dbReference type="Proteomes" id="UP000002051">
    <property type="component" value="Chromosome 2"/>
</dbReference>
<proteinExistence type="predicted"/>
<accession>A0A072VFC9</accession>
<protein>
    <submittedName>
        <fullName evidence="1 2">Uncharacterized protein</fullName>
    </submittedName>
</protein>
<dbReference type="EMBL" id="CM001218">
    <property type="protein sequence ID" value="KEH36845.1"/>
    <property type="molecule type" value="Genomic_DNA"/>
</dbReference>
<organism evidence="1 3">
    <name type="scientific">Medicago truncatula</name>
    <name type="common">Barrel medic</name>
    <name type="synonym">Medicago tribuloides</name>
    <dbReference type="NCBI Taxonomy" id="3880"/>
    <lineage>
        <taxon>Eukaryota</taxon>
        <taxon>Viridiplantae</taxon>
        <taxon>Streptophyta</taxon>
        <taxon>Embryophyta</taxon>
        <taxon>Tracheophyta</taxon>
        <taxon>Spermatophyta</taxon>
        <taxon>Magnoliopsida</taxon>
        <taxon>eudicotyledons</taxon>
        <taxon>Gunneridae</taxon>
        <taxon>Pentapetalae</taxon>
        <taxon>rosids</taxon>
        <taxon>fabids</taxon>
        <taxon>Fabales</taxon>
        <taxon>Fabaceae</taxon>
        <taxon>Papilionoideae</taxon>
        <taxon>50 kb inversion clade</taxon>
        <taxon>NPAAA clade</taxon>
        <taxon>Hologalegina</taxon>
        <taxon>IRL clade</taxon>
        <taxon>Trifolieae</taxon>
        <taxon>Medicago</taxon>
    </lineage>
</organism>
<reference evidence="1 3" key="2">
    <citation type="journal article" date="2014" name="BMC Genomics">
        <title>An improved genome release (version Mt4.0) for the model legume Medicago truncatula.</title>
        <authorList>
            <person name="Tang H."/>
            <person name="Krishnakumar V."/>
            <person name="Bidwell S."/>
            <person name="Rosen B."/>
            <person name="Chan A."/>
            <person name="Zhou S."/>
            <person name="Gentzbittel L."/>
            <person name="Childs K.L."/>
            <person name="Yandell M."/>
            <person name="Gundlach H."/>
            <person name="Mayer K.F."/>
            <person name="Schwartz D.C."/>
            <person name="Town C.D."/>
        </authorList>
    </citation>
    <scope>GENOME REANNOTATION</scope>
    <source>
        <strain evidence="1">A17</strain>
        <strain evidence="2 3">cv. Jemalong A17</strain>
    </source>
</reference>
<reference evidence="1 3" key="1">
    <citation type="journal article" date="2011" name="Nature">
        <title>The Medicago genome provides insight into the evolution of rhizobial symbioses.</title>
        <authorList>
            <person name="Young N.D."/>
            <person name="Debelle F."/>
            <person name="Oldroyd G.E."/>
            <person name="Geurts R."/>
            <person name="Cannon S.B."/>
            <person name="Udvardi M.K."/>
            <person name="Benedito V.A."/>
            <person name="Mayer K.F."/>
            <person name="Gouzy J."/>
            <person name="Schoof H."/>
            <person name="Van de Peer Y."/>
            <person name="Proost S."/>
            <person name="Cook D.R."/>
            <person name="Meyers B.C."/>
            <person name="Spannagl M."/>
            <person name="Cheung F."/>
            <person name="De Mita S."/>
            <person name="Krishnakumar V."/>
            <person name="Gundlach H."/>
            <person name="Zhou S."/>
            <person name="Mudge J."/>
            <person name="Bharti A.K."/>
            <person name="Murray J.D."/>
            <person name="Naoumkina M.A."/>
            <person name="Rosen B."/>
            <person name="Silverstein K.A."/>
            <person name="Tang H."/>
            <person name="Rombauts S."/>
            <person name="Zhao P.X."/>
            <person name="Zhou P."/>
            <person name="Barbe V."/>
            <person name="Bardou P."/>
            <person name="Bechner M."/>
            <person name="Bellec A."/>
            <person name="Berger A."/>
            <person name="Berges H."/>
            <person name="Bidwell S."/>
            <person name="Bisseling T."/>
            <person name="Choisne N."/>
            <person name="Couloux A."/>
            <person name="Denny R."/>
            <person name="Deshpande S."/>
            <person name="Dai X."/>
            <person name="Doyle J.J."/>
            <person name="Dudez A.M."/>
            <person name="Farmer A.D."/>
            <person name="Fouteau S."/>
            <person name="Franken C."/>
            <person name="Gibelin C."/>
            <person name="Gish J."/>
            <person name="Goldstein S."/>
            <person name="Gonzalez A.J."/>
            <person name="Green P.J."/>
            <person name="Hallab A."/>
            <person name="Hartog M."/>
            <person name="Hua A."/>
            <person name="Humphray S.J."/>
            <person name="Jeong D.H."/>
            <person name="Jing Y."/>
            <person name="Jocker A."/>
            <person name="Kenton S.M."/>
            <person name="Kim D.J."/>
            <person name="Klee K."/>
            <person name="Lai H."/>
            <person name="Lang C."/>
            <person name="Lin S."/>
            <person name="Macmil S.L."/>
            <person name="Magdelenat G."/>
            <person name="Matthews L."/>
            <person name="McCorrison J."/>
            <person name="Monaghan E.L."/>
            <person name="Mun J.H."/>
            <person name="Najar F.Z."/>
            <person name="Nicholson C."/>
            <person name="Noirot C."/>
            <person name="O'Bleness M."/>
            <person name="Paule C.R."/>
            <person name="Poulain J."/>
            <person name="Prion F."/>
            <person name="Qin B."/>
            <person name="Qu C."/>
            <person name="Retzel E.F."/>
            <person name="Riddle C."/>
            <person name="Sallet E."/>
            <person name="Samain S."/>
            <person name="Samson N."/>
            <person name="Sanders I."/>
            <person name="Saurat O."/>
            <person name="Scarpelli C."/>
            <person name="Schiex T."/>
            <person name="Segurens B."/>
            <person name="Severin A.J."/>
            <person name="Sherrier D.J."/>
            <person name="Shi R."/>
            <person name="Sims S."/>
            <person name="Singer S.R."/>
            <person name="Sinharoy S."/>
            <person name="Sterck L."/>
            <person name="Viollet A."/>
            <person name="Wang B.B."/>
            <person name="Wang K."/>
            <person name="Wang M."/>
            <person name="Wang X."/>
            <person name="Warfsmann J."/>
            <person name="Weissenbach J."/>
            <person name="White D.D."/>
            <person name="White J.D."/>
            <person name="Wiley G.B."/>
            <person name="Wincker P."/>
            <person name="Xing Y."/>
            <person name="Yang L."/>
            <person name="Yao Z."/>
            <person name="Ying F."/>
            <person name="Zhai J."/>
            <person name="Zhou L."/>
            <person name="Zuber A."/>
            <person name="Denarie J."/>
            <person name="Dixon R.A."/>
            <person name="May G.D."/>
            <person name="Schwartz D.C."/>
            <person name="Rogers J."/>
            <person name="Quetier F."/>
            <person name="Town C.D."/>
            <person name="Roe B.A."/>
        </authorList>
    </citation>
    <scope>NUCLEOTIDE SEQUENCE [LARGE SCALE GENOMIC DNA]</scope>
    <source>
        <strain evidence="1">A17</strain>
        <strain evidence="2 3">cv. Jemalong A17</strain>
    </source>
</reference>
<gene>
    <name evidence="1" type="ordered locus">MTR_2g023030</name>
</gene>
<evidence type="ECO:0000313" key="1">
    <source>
        <dbReference type="EMBL" id="KEH36845.1"/>
    </source>
</evidence>
<reference evidence="2" key="3">
    <citation type="submission" date="2015-04" db="UniProtKB">
        <authorList>
            <consortium name="EnsemblPlants"/>
        </authorList>
    </citation>
    <scope>IDENTIFICATION</scope>
    <source>
        <strain evidence="2">cv. Jemalong A17</strain>
    </source>
</reference>
<dbReference type="HOGENOM" id="CLU_2227094_0_0_1"/>
<evidence type="ECO:0000313" key="2">
    <source>
        <dbReference type="EnsemblPlants" id="KEH36845"/>
    </source>
</evidence>
<keyword evidence="3" id="KW-1185">Reference proteome</keyword>
<dbReference type="AlphaFoldDB" id="A0A072VFC9"/>
<sequence length="106" mass="12266">MPSTSFIFHSFWPSIRKIKVLYVMIVSKTLFHLENSLAHEHHIHKVLAFSIMKWVASNGPRTTSGVDKRVTTLKEGICNHANTQTFKSIFDSEEQEAFQIEYELVE</sequence>
<name>A0A072VFC9_MEDTR</name>
<evidence type="ECO:0000313" key="3">
    <source>
        <dbReference type="Proteomes" id="UP000002051"/>
    </source>
</evidence>